<dbReference type="AlphaFoldDB" id="A0AAV4CX70"/>
<dbReference type="GO" id="GO:0004519">
    <property type="term" value="F:endonuclease activity"/>
    <property type="evidence" value="ECO:0007669"/>
    <property type="project" value="UniProtKB-KW"/>
</dbReference>
<comment type="caution">
    <text evidence="1">The sequence shown here is derived from an EMBL/GenBank/DDBJ whole genome shotgun (WGS) entry which is preliminary data.</text>
</comment>
<evidence type="ECO:0000313" key="2">
    <source>
        <dbReference type="Proteomes" id="UP000735302"/>
    </source>
</evidence>
<name>A0AAV4CX70_9GAST</name>
<evidence type="ECO:0000313" key="1">
    <source>
        <dbReference type="EMBL" id="GFO36490.1"/>
    </source>
</evidence>
<keyword evidence="1" id="KW-0255">Endonuclease</keyword>
<keyword evidence="1" id="KW-0540">Nuclease</keyword>
<reference evidence="1 2" key="1">
    <citation type="journal article" date="2021" name="Elife">
        <title>Chloroplast acquisition without the gene transfer in kleptoplastic sea slugs, Plakobranchus ocellatus.</title>
        <authorList>
            <person name="Maeda T."/>
            <person name="Takahashi S."/>
            <person name="Yoshida T."/>
            <person name="Shimamura S."/>
            <person name="Takaki Y."/>
            <person name="Nagai Y."/>
            <person name="Toyoda A."/>
            <person name="Suzuki Y."/>
            <person name="Arimoto A."/>
            <person name="Ishii H."/>
            <person name="Satoh N."/>
            <person name="Nishiyama T."/>
            <person name="Hasebe M."/>
            <person name="Maruyama T."/>
            <person name="Minagawa J."/>
            <person name="Obokata J."/>
            <person name="Shigenobu S."/>
        </authorList>
    </citation>
    <scope>NUCLEOTIDE SEQUENCE [LARGE SCALE GENOMIC DNA]</scope>
</reference>
<keyword evidence="2" id="KW-1185">Reference proteome</keyword>
<sequence length="134" mass="14928">MTEALEQHEGAVSFGGKITTNLQIVDNIDVIAGNEQELANMVNNLGTASYDHGMEISSEKTKIMTKSTASSQPTSKLKTINLRMSQTSSTWDPLFQMKEPEILSKLAQTTATLTELKYMWRNRNITLSSTIRLM</sequence>
<protein>
    <submittedName>
        <fullName evidence="1">Endonuclease-reverse transcriptase</fullName>
    </submittedName>
</protein>
<organism evidence="1 2">
    <name type="scientific">Plakobranchus ocellatus</name>
    <dbReference type="NCBI Taxonomy" id="259542"/>
    <lineage>
        <taxon>Eukaryota</taxon>
        <taxon>Metazoa</taxon>
        <taxon>Spiralia</taxon>
        <taxon>Lophotrochozoa</taxon>
        <taxon>Mollusca</taxon>
        <taxon>Gastropoda</taxon>
        <taxon>Heterobranchia</taxon>
        <taxon>Euthyneura</taxon>
        <taxon>Panpulmonata</taxon>
        <taxon>Sacoglossa</taxon>
        <taxon>Placobranchoidea</taxon>
        <taxon>Plakobranchidae</taxon>
        <taxon>Plakobranchus</taxon>
    </lineage>
</organism>
<accession>A0AAV4CX70</accession>
<dbReference type="EMBL" id="BLXT01007071">
    <property type="protein sequence ID" value="GFO36490.1"/>
    <property type="molecule type" value="Genomic_DNA"/>
</dbReference>
<gene>
    <name evidence="1" type="ORF">PoB_006299500</name>
</gene>
<proteinExistence type="predicted"/>
<dbReference type="Proteomes" id="UP000735302">
    <property type="component" value="Unassembled WGS sequence"/>
</dbReference>
<keyword evidence="1" id="KW-0378">Hydrolase</keyword>